<evidence type="ECO:0000256" key="2">
    <source>
        <dbReference type="ARBA" id="ARBA00011838"/>
    </source>
</evidence>
<dbReference type="GO" id="GO:0006412">
    <property type="term" value="P:translation"/>
    <property type="evidence" value="ECO:0007669"/>
    <property type="project" value="UniProtKB-UniRule"/>
</dbReference>
<evidence type="ECO:0000313" key="9">
    <source>
        <dbReference type="EMBL" id="PIP19819.1"/>
    </source>
</evidence>
<dbReference type="Pfam" id="PF00572">
    <property type="entry name" value="Ribosomal_L13"/>
    <property type="match status" value="1"/>
</dbReference>
<accession>A0A2G9YKQ6</accession>
<dbReference type="EMBL" id="PCRK01000013">
    <property type="protein sequence ID" value="PIP19819.1"/>
    <property type="molecule type" value="Genomic_DNA"/>
</dbReference>
<reference evidence="9 10" key="1">
    <citation type="submission" date="2017-09" db="EMBL/GenBank/DDBJ databases">
        <title>Depth-based differentiation of microbial function through sediment-hosted aquifers and enrichment of novel symbionts in the deep terrestrial subsurface.</title>
        <authorList>
            <person name="Probst A.J."/>
            <person name="Ladd B."/>
            <person name="Jarett J.K."/>
            <person name="Geller-Mcgrath D.E."/>
            <person name="Sieber C.M."/>
            <person name="Emerson J.B."/>
            <person name="Anantharaman K."/>
            <person name="Thomas B.C."/>
            <person name="Malmstrom R."/>
            <person name="Stieglmeier M."/>
            <person name="Klingl A."/>
            <person name="Woyke T."/>
            <person name="Ryan C.M."/>
            <person name="Banfield J.F."/>
        </authorList>
    </citation>
    <scope>NUCLEOTIDE SEQUENCE [LARGE SCALE GENOMIC DNA]</scope>
    <source>
        <strain evidence="9">CG23_combo_of_CG06-09_8_20_14_all_41_10</strain>
    </source>
</reference>
<dbReference type="GO" id="GO:0017148">
    <property type="term" value="P:negative regulation of translation"/>
    <property type="evidence" value="ECO:0007669"/>
    <property type="project" value="TreeGrafter"/>
</dbReference>
<dbReference type="AlphaFoldDB" id="A0A2G9YKQ6"/>
<evidence type="ECO:0000256" key="8">
    <source>
        <dbReference type="RuleBase" id="RU003878"/>
    </source>
</evidence>
<evidence type="ECO:0000256" key="7">
    <source>
        <dbReference type="RuleBase" id="RU003877"/>
    </source>
</evidence>
<name>A0A2G9YKQ6_9BACT</name>
<evidence type="ECO:0000313" key="10">
    <source>
        <dbReference type="Proteomes" id="UP000231292"/>
    </source>
</evidence>
<dbReference type="InterPro" id="IPR005822">
    <property type="entry name" value="Ribosomal_uL13"/>
</dbReference>
<sequence length="143" mass="16414">MTKTYIPKREDIKRQWYLVDAKDKILGRFASKVAAILRGKHKPMFTPHLDTGDAVIVINAAKLRVTGRKAEQKVYRRYSGYPGGLREVSFEKMFKDKPEAVVELAVRRMLPKGPLGRDMLKKLKIYADDKHLHKAQNPIILEG</sequence>
<dbReference type="InterPro" id="IPR023563">
    <property type="entry name" value="Ribosomal_uL13_CS"/>
</dbReference>
<dbReference type="SUPFAM" id="SSF52161">
    <property type="entry name" value="Ribosomal protein L13"/>
    <property type="match status" value="1"/>
</dbReference>
<dbReference type="GO" id="GO:0003729">
    <property type="term" value="F:mRNA binding"/>
    <property type="evidence" value="ECO:0007669"/>
    <property type="project" value="TreeGrafter"/>
</dbReference>
<dbReference type="PANTHER" id="PTHR11545">
    <property type="entry name" value="RIBOSOMAL PROTEIN L13"/>
    <property type="match status" value="1"/>
</dbReference>
<gene>
    <name evidence="6 8" type="primary">rplM</name>
    <name evidence="9" type="ORF">COX41_00820</name>
</gene>
<keyword evidence="3 6" id="KW-0689">Ribosomal protein</keyword>
<dbReference type="Proteomes" id="UP000231292">
    <property type="component" value="Unassembled WGS sequence"/>
</dbReference>
<dbReference type="InterPro" id="IPR036899">
    <property type="entry name" value="Ribosomal_uL13_sf"/>
</dbReference>
<dbReference type="PIRSF" id="PIRSF002181">
    <property type="entry name" value="Ribosomal_L13"/>
    <property type="match status" value="1"/>
</dbReference>
<proteinExistence type="inferred from homology"/>
<comment type="similarity">
    <text evidence="1 6 7">Belongs to the universal ribosomal protein uL13 family.</text>
</comment>
<comment type="caution">
    <text evidence="9">The sequence shown here is derived from an EMBL/GenBank/DDBJ whole genome shotgun (WGS) entry which is preliminary data.</text>
</comment>
<protein>
    <recommendedName>
        <fullName evidence="5 6">Large ribosomal subunit protein uL13</fullName>
    </recommendedName>
</protein>
<comment type="subunit">
    <text evidence="2 6">Part of the 50S ribosomal subunit.</text>
</comment>
<dbReference type="NCBIfam" id="TIGR01066">
    <property type="entry name" value="rplM_bact"/>
    <property type="match status" value="1"/>
</dbReference>
<dbReference type="InterPro" id="IPR005823">
    <property type="entry name" value="Ribosomal_uL13_bac-type"/>
</dbReference>
<dbReference type="GO" id="GO:0022625">
    <property type="term" value="C:cytosolic large ribosomal subunit"/>
    <property type="evidence" value="ECO:0007669"/>
    <property type="project" value="TreeGrafter"/>
</dbReference>
<evidence type="ECO:0000256" key="3">
    <source>
        <dbReference type="ARBA" id="ARBA00022980"/>
    </source>
</evidence>
<evidence type="ECO:0000256" key="4">
    <source>
        <dbReference type="ARBA" id="ARBA00023274"/>
    </source>
</evidence>
<dbReference type="FunFam" id="3.90.1180.10:FF:000001">
    <property type="entry name" value="50S ribosomal protein L13"/>
    <property type="match status" value="1"/>
</dbReference>
<evidence type="ECO:0000256" key="5">
    <source>
        <dbReference type="ARBA" id="ARBA00035201"/>
    </source>
</evidence>
<dbReference type="HAMAP" id="MF_01366">
    <property type="entry name" value="Ribosomal_uL13"/>
    <property type="match status" value="1"/>
</dbReference>
<evidence type="ECO:0000256" key="1">
    <source>
        <dbReference type="ARBA" id="ARBA00006227"/>
    </source>
</evidence>
<dbReference type="PANTHER" id="PTHR11545:SF2">
    <property type="entry name" value="LARGE RIBOSOMAL SUBUNIT PROTEIN UL13M"/>
    <property type="match status" value="1"/>
</dbReference>
<comment type="function">
    <text evidence="6 8">This protein is one of the early assembly proteins of the 50S ribosomal subunit, although it is not seen to bind rRNA by itself. It is important during the early stages of 50S assembly.</text>
</comment>
<organism evidence="9 10">
    <name type="scientific">Candidatus Sherwoodlollariibacterium unditelluris</name>
    <dbReference type="NCBI Taxonomy" id="1974757"/>
    <lineage>
        <taxon>Bacteria</taxon>
        <taxon>Pseudomonadati</taxon>
        <taxon>Candidatus Omnitrophota</taxon>
        <taxon>Candidatus Sherwoodlollariibacterium</taxon>
    </lineage>
</organism>
<dbReference type="PROSITE" id="PS00783">
    <property type="entry name" value="RIBOSOMAL_L13"/>
    <property type="match status" value="1"/>
</dbReference>
<dbReference type="CDD" id="cd00392">
    <property type="entry name" value="Ribosomal_L13"/>
    <property type="match status" value="1"/>
</dbReference>
<dbReference type="Gene3D" id="3.90.1180.10">
    <property type="entry name" value="Ribosomal protein L13"/>
    <property type="match status" value="1"/>
</dbReference>
<dbReference type="GO" id="GO:0003735">
    <property type="term" value="F:structural constituent of ribosome"/>
    <property type="evidence" value="ECO:0007669"/>
    <property type="project" value="InterPro"/>
</dbReference>
<keyword evidence="4 6" id="KW-0687">Ribonucleoprotein</keyword>
<evidence type="ECO:0000256" key="6">
    <source>
        <dbReference type="HAMAP-Rule" id="MF_01366"/>
    </source>
</evidence>